<dbReference type="InterPro" id="IPR006046">
    <property type="entry name" value="Alpha_amylase"/>
</dbReference>
<dbReference type="Gene3D" id="3.20.20.80">
    <property type="entry name" value="Glycosidases"/>
    <property type="match status" value="1"/>
</dbReference>
<comment type="similarity">
    <text evidence="1 2">Belongs to the glycosyl hydrolase 13 family.</text>
</comment>
<dbReference type="Pfam" id="PF00128">
    <property type="entry name" value="Alpha-amylase"/>
    <property type="match status" value="1"/>
</dbReference>
<dbReference type="Proteomes" id="UP000541352">
    <property type="component" value="Unassembled WGS sequence"/>
</dbReference>
<sequence>MTHPRICYEIFVRSFCDSNGDGIGDLNGIRSKLPYLQEFGVEAIWLTPIQPSPSYHKYDVVDYYGIEPEYGTLDDFKNLLTEAHARGIKVILDLVINHTSVRHPWFVESAKGKASPYRNYYNWKSPEEIEALGIATREATPDTWERKPWHSAVGNTEKYYGLFWKGMPDLNCDHPPVRQAIYEIGNYWLEMGVDGFRLDAARHIYPEWEEYKNYDFWVEFRTEMQKVNPQVYLVGEVWNAADKIAPYFRGLTANFNFDLSLALQKITAEERDTVHLIVTLAKNRQVFAQTNPRFIDATMLTNHDQTRIGSVLHGKQTHLKVAANLLFTLPGQPYVYYGEELGMLGQKPDDFIREPFLWGYRQHDRERARWMKPKYSKSVTVTPLVGQQNDPNSLYNHYKRLIHFRKSNAVIGSFYGQIEPLPNRNPRLVAFKRGLAEQEVWVLHNLSSTTVTYFASFMPTELLLTTDTASRFEKVDTISLAPFSCVVLGE</sequence>
<keyword evidence="6" id="KW-1185">Reference proteome</keyword>
<dbReference type="PRINTS" id="PR00110">
    <property type="entry name" value="ALPHAAMYLASE"/>
</dbReference>
<dbReference type="PANTHER" id="PTHR10357">
    <property type="entry name" value="ALPHA-AMYLASE FAMILY MEMBER"/>
    <property type="match status" value="1"/>
</dbReference>
<organism evidence="5 6">
    <name type="scientific">Runella defluvii</name>
    <dbReference type="NCBI Taxonomy" id="370973"/>
    <lineage>
        <taxon>Bacteria</taxon>
        <taxon>Pseudomonadati</taxon>
        <taxon>Bacteroidota</taxon>
        <taxon>Cytophagia</taxon>
        <taxon>Cytophagales</taxon>
        <taxon>Spirosomataceae</taxon>
        <taxon>Runella</taxon>
    </lineage>
</organism>
<reference evidence="5 6" key="1">
    <citation type="submission" date="2020-08" db="EMBL/GenBank/DDBJ databases">
        <title>Genomic Encyclopedia of Type Strains, Phase IV (KMG-IV): sequencing the most valuable type-strain genomes for metagenomic binning, comparative biology and taxonomic classification.</title>
        <authorList>
            <person name="Goeker M."/>
        </authorList>
    </citation>
    <scope>NUCLEOTIDE SEQUENCE [LARGE SCALE GENOMIC DNA]</scope>
    <source>
        <strain evidence="5 6">DSM 17976</strain>
    </source>
</reference>
<dbReference type="RefSeq" id="WP_183974648.1">
    <property type="nucleotide sequence ID" value="NZ_JACIBY010000005.1"/>
</dbReference>
<name>A0A7W6EQQ9_9BACT</name>
<keyword evidence="3" id="KW-0119">Carbohydrate metabolism</keyword>
<evidence type="ECO:0000256" key="1">
    <source>
        <dbReference type="ARBA" id="ARBA00008061"/>
    </source>
</evidence>
<protein>
    <recommendedName>
        <fullName evidence="3">Alpha-amylase</fullName>
        <ecNumber evidence="3">3.2.1.1</ecNumber>
    </recommendedName>
</protein>
<evidence type="ECO:0000313" key="5">
    <source>
        <dbReference type="EMBL" id="MBB3838874.1"/>
    </source>
</evidence>
<dbReference type="GO" id="GO:0009313">
    <property type="term" value="P:oligosaccharide catabolic process"/>
    <property type="evidence" value="ECO:0007669"/>
    <property type="project" value="TreeGrafter"/>
</dbReference>
<accession>A0A7W6EQQ9</accession>
<dbReference type="GO" id="GO:0043169">
    <property type="term" value="F:cation binding"/>
    <property type="evidence" value="ECO:0007669"/>
    <property type="project" value="InterPro"/>
</dbReference>
<dbReference type="SMART" id="SM00642">
    <property type="entry name" value="Aamy"/>
    <property type="match status" value="1"/>
</dbReference>
<proteinExistence type="inferred from homology"/>
<dbReference type="AlphaFoldDB" id="A0A7W6EQQ9"/>
<dbReference type="InterPro" id="IPR045857">
    <property type="entry name" value="O16G_dom_2"/>
</dbReference>
<dbReference type="SUPFAM" id="SSF51445">
    <property type="entry name" value="(Trans)glycosidases"/>
    <property type="match status" value="1"/>
</dbReference>
<dbReference type="InterPro" id="IPR017853">
    <property type="entry name" value="GH"/>
</dbReference>
<gene>
    <name evidence="5" type="ORF">FHS57_002880</name>
</gene>
<evidence type="ECO:0000256" key="2">
    <source>
        <dbReference type="RuleBase" id="RU003615"/>
    </source>
</evidence>
<dbReference type="Gene3D" id="3.90.400.10">
    <property type="entry name" value="Oligo-1,6-glucosidase, Domain 2"/>
    <property type="match status" value="1"/>
</dbReference>
<evidence type="ECO:0000259" key="4">
    <source>
        <dbReference type="SMART" id="SM00642"/>
    </source>
</evidence>
<dbReference type="EMBL" id="JACIBY010000005">
    <property type="protein sequence ID" value="MBB3838874.1"/>
    <property type="molecule type" value="Genomic_DNA"/>
</dbReference>
<dbReference type="InterPro" id="IPR006047">
    <property type="entry name" value="GH13_cat_dom"/>
</dbReference>
<evidence type="ECO:0000313" key="6">
    <source>
        <dbReference type="Proteomes" id="UP000541352"/>
    </source>
</evidence>
<dbReference type="CDD" id="cd11316">
    <property type="entry name" value="AmyAc_bac2_AmyA"/>
    <property type="match status" value="1"/>
</dbReference>
<comment type="caution">
    <text evidence="5">The sequence shown here is derived from an EMBL/GenBank/DDBJ whole genome shotgun (WGS) entry which is preliminary data.</text>
</comment>
<comment type="catalytic activity">
    <reaction evidence="3">
        <text>Endohydrolysis of (1-&gt;4)-alpha-D-glucosidic linkages in polysaccharides containing three or more (1-&gt;4)-alpha-linked D-glucose units.</text>
        <dbReference type="EC" id="3.2.1.1"/>
    </reaction>
</comment>
<dbReference type="PANTHER" id="PTHR10357:SF179">
    <property type="entry name" value="NEUTRAL AND BASIC AMINO ACID TRANSPORT PROTEIN RBAT"/>
    <property type="match status" value="1"/>
</dbReference>
<dbReference type="GO" id="GO:0004556">
    <property type="term" value="F:alpha-amylase activity"/>
    <property type="evidence" value="ECO:0007669"/>
    <property type="project" value="UniProtKB-UniRule"/>
</dbReference>
<dbReference type="SUPFAM" id="SSF51011">
    <property type="entry name" value="Glycosyl hydrolase domain"/>
    <property type="match status" value="1"/>
</dbReference>
<keyword evidence="3 5" id="KW-0326">Glycosidase</keyword>
<keyword evidence="3" id="KW-0378">Hydrolase</keyword>
<dbReference type="EC" id="3.2.1.1" evidence="3"/>
<feature type="domain" description="Glycosyl hydrolase family 13 catalytic" evidence="4">
    <location>
        <begin position="9"/>
        <end position="405"/>
    </location>
</feature>
<evidence type="ECO:0000256" key="3">
    <source>
        <dbReference type="RuleBase" id="RU361134"/>
    </source>
</evidence>